<keyword evidence="2" id="KW-0812">Transmembrane</keyword>
<evidence type="ECO:0000256" key="1">
    <source>
        <dbReference type="SAM" id="MobiDB-lite"/>
    </source>
</evidence>
<dbReference type="Proteomes" id="UP000827092">
    <property type="component" value="Unassembled WGS sequence"/>
</dbReference>
<organism evidence="3 4">
    <name type="scientific">Oedothorax gibbosus</name>
    <dbReference type="NCBI Taxonomy" id="931172"/>
    <lineage>
        <taxon>Eukaryota</taxon>
        <taxon>Metazoa</taxon>
        <taxon>Ecdysozoa</taxon>
        <taxon>Arthropoda</taxon>
        <taxon>Chelicerata</taxon>
        <taxon>Arachnida</taxon>
        <taxon>Araneae</taxon>
        <taxon>Araneomorphae</taxon>
        <taxon>Entelegynae</taxon>
        <taxon>Araneoidea</taxon>
        <taxon>Linyphiidae</taxon>
        <taxon>Erigoninae</taxon>
        <taxon>Oedothorax</taxon>
    </lineage>
</organism>
<name>A0AAV6UZQ1_9ARAC</name>
<dbReference type="AlphaFoldDB" id="A0AAV6UZQ1"/>
<feature type="region of interest" description="Disordered" evidence="1">
    <location>
        <begin position="66"/>
        <end position="95"/>
    </location>
</feature>
<reference evidence="3 4" key="1">
    <citation type="journal article" date="2022" name="Nat. Ecol. Evol.">
        <title>A masculinizing supergene underlies an exaggerated male reproductive morph in a spider.</title>
        <authorList>
            <person name="Hendrickx F."/>
            <person name="De Corte Z."/>
            <person name="Sonet G."/>
            <person name="Van Belleghem S.M."/>
            <person name="Kostlbacher S."/>
            <person name="Vangestel C."/>
        </authorList>
    </citation>
    <scope>NUCLEOTIDE SEQUENCE [LARGE SCALE GENOMIC DNA]</scope>
    <source>
        <strain evidence="3">W744_W776</strain>
    </source>
</reference>
<keyword evidence="2" id="KW-0472">Membrane</keyword>
<keyword evidence="2" id="KW-1133">Transmembrane helix</keyword>
<gene>
    <name evidence="3" type="ORF">JTE90_025488</name>
</gene>
<evidence type="ECO:0000313" key="3">
    <source>
        <dbReference type="EMBL" id="KAG8189056.1"/>
    </source>
</evidence>
<evidence type="ECO:0000256" key="2">
    <source>
        <dbReference type="SAM" id="Phobius"/>
    </source>
</evidence>
<dbReference type="EMBL" id="JAFNEN010000222">
    <property type="protein sequence ID" value="KAG8189056.1"/>
    <property type="molecule type" value="Genomic_DNA"/>
</dbReference>
<sequence>MKSIAKFMSKVDARNGKWIYAWAVFSTLIHIPILALMIIQTEMENSTAQTEISGQTSNLTILSNSSPQITRASHPKKKPSAMSTTVRGPSEEKEASENVSTVVGMIKKKGCCSFPHLAYSAPIAYPLVTCLELAQLFLTFASDP</sequence>
<comment type="caution">
    <text evidence="3">The sequence shown here is derived from an EMBL/GenBank/DDBJ whole genome shotgun (WGS) entry which is preliminary data.</text>
</comment>
<keyword evidence="4" id="KW-1185">Reference proteome</keyword>
<evidence type="ECO:0000313" key="4">
    <source>
        <dbReference type="Proteomes" id="UP000827092"/>
    </source>
</evidence>
<accession>A0AAV6UZQ1</accession>
<protein>
    <submittedName>
        <fullName evidence="3">Uncharacterized protein</fullName>
    </submittedName>
</protein>
<feature type="transmembrane region" description="Helical" evidence="2">
    <location>
        <begin position="20"/>
        <end position="39"/>
    </location>
</feature>
<proteinExistence type="predicted"/>